<feature type="domain" description="ATP-dependent DNA ligase family profile" evidence="14">
    <location>
        <begin position="307"/>
        <end position="437"/>
    </location>
</feature>
<keyword evidence="8" id="KW-0067">ATP-binding</keyword>
<protein>
    <recommendedName>
        <fullName evidence="1">DNA ligase (ATP)</fullName>
        <ecNumber evidence="1">6.5.1.1</ecNumber>
    </recommendedName>
</protein>
<accession>A0AA51RA78</accession>
<evidence type="ECO:0000256" key="8">
    <source>
        <dbReference type="ARBA" id="ARBA00022840"/>
    </source>
</evidence>
<evidence type="ECO:0000256" key="2">
    <source>
        <dbReference type="ARBA" id="ARBA00022598"/>
    </source>
</evidence>
<dbReference type="InterPro" id="IPR050191">
    <property type="entry name" value="ATP-dep_DNA_ligase"/>
</dbReference>
<dbReference type="PANTHER" id="PTHR45674">
    <property type="entry name" value="DNA LIGASE 1/3 FAMILY MEMBER"/>
    <property type="match status" value="1"/>
</dbReference>
<dbReference type="AlphaFoldDB" id="A0AA51RA78"/>
<dbReference type="InterPro" id="IPR026333">
    <property type="entry name" value="ATP_dep_DNA_lig_pp_1105_fam"/>
</dbReference>
<dbReference type="InterPro" id="IPR036599">
    <property type="entry name" value="DNA_ligase_N_sf"/>
</dbReference>
<sequence length="533" mass="62304">MKEFSKLITALDQTNKTNDKVEALKHYFKRAEDHDKIWTLALFTHRRPKRAVKTSLLKAWVMEWTSIPEWLFQESYHVVGDLAETISLLLANIDCKSNAEDKPLTYYINTLNRIRNEDLIEKKQVLYTLYQELDQQERFVFTKIMTGGWRVGVSQNLITKALSETYNIDKTIIAHRLMGDWSPDKLTFQELILEENNKDLASRPYPFYLAHPIETNEIKEKLKPEEWQAEWKWDGIRGQIIKRKEEVFIWSRGEELITDKFPELKEMANQLPNGTVLDGEITAFENGEPLSFAVLQTRIGRKNVTKNLLKKAPVVFISYDLIEFNGLDYRNRPLNTRKAELDNIIQQTSDSRLISSESLRFDNWSELEEIRKKSRSVKTEGIMLKNLDSVYEAGRKRGSWWKWKIAPLTIDGVMIYAQKGHGRRADLYSDYTLAVWHEDELIPFAKAYSGLTDAEMKKVDSFVKKNTKEKFGPVRTVKPALVFEIAFEGIQESKRHKSGIALRFPRIKRWRKDKSISEANKLIDLQELLEKYG</sequence>
<dbReference type="GO" id="GO:0006281">
    <property type="term" value="P:DNA repair"/>
    <property type="evidence" value="ECO:0007669"/>
    <property type="project" value="UniProtKB-KW"/>
</dbReference>
<evidence type="ECO:0000256" key="10">
    <source>
        <dbReference type="ARBA" id="ARBA00023172"/>
    </source>
</evidence>
<keyword evidence="3" id="KW-0132">Cell division</keyword>
<dbReference type="InterPro" id="IPR016059">
    <property type="entry name" value="DNA_ligase_ATP-dep_CS"/>
</dbReference>
<keyword evidence="12" id="KW-0131">Cell cycle</keyword>
<evidence type="ECO:0000256" key="12">
    <source>
        <dbReference type="ARBA" id="ARBA00023306"/>
    </source>
</evidence>
<dbReference type="SUPFAM" id="SSF56091">
    <property type="entry name" value="DNA ligase/mRNA capping enzyme, catalytic domain"/>
    <property type="match status" value="1"/>
</dbReference>
<keyword evidence="7" id="KW-0227">DNA damage</keyword>
<evidence type="ECO:0000256" key="4">
    <source>
        <dbReference type="ARBA" id="ARBA00022705"/>
    </source>
</evidence>
<dbReference type="InterPro" id="IPR012309">
    <property type="entry name" value="DNA_ligase_ATP-dep_C"/>
</dbReference>
<dbReference type="RefSeq" id="WP_308356410.1">
    <property type="nucleotide sequence ID" value="NZ_CP129970.2"/>
</dbReference>
<dbReference type="EMBL" id="CP129970">
    <property type="protein sequence ID" value="WMN06548.1"/>
    <property type="molecule type" value="Genomic_DNA"/>
</dbReference>
<keyword evidence="6" id="KW-0547">Nucleotide-binding</keyword>
<name>A0AA51RA78_9BACT</name>
<dbReference type="GO" id="GO:0046872">
    <property type="term" value="F:metal ion binding"/>
    <property type="evidence" value="ECO:0007669"/>
    <property type="project" value="UniProtKB-KW"/>
</dbReference>
<dbReference type="GO" id="GO:0006310">
    <property type="term" value="P:DNA recombination"/>
    <property type="evidence" value="ECO:0007669"/>
    <property type="project" value="UniProtKB-KW"/>
</dbReference>
<dbReference type="Gene3D" id="2.40.50.140">
    <property type="entry name" value="Nucleic acid-binding proteins"/>
    <property type="match status" value="1"/>
</dbReference>
<keyword evidence="4" id="KW-0235">DNA replication</keyword>
<keyword evidence="10" id="KW-0233">DNA recombination</keyword>
<dbReference type="GO" id="GO:0051301">
    <property type="term" value="P:cell division"/>
    <property type="evidence" value="ECO:0007669"/>
    <property type="project" value="UniProtKB-KW"/>
</dbReference>
<dbReference type="CDD" id="cd07897">
    <property type="entry name" value="Adenylation_DNA_ligase_Bac1"/>
    <property type="match status" value="1"/>
</dbReference>
<dbReference type="GO" id="GO:0003910">
    <property type="term" value="F:DNA ligase (ATP) activity"/>
    <property type="evidence" value="ECO:0007669"/>
    <property type="project" value="UniProtKB-EC"/>
</dbReference>
<evidence type="ECO:0000313" key="16">
    <source>
        <dbReference type="Proteomes" id="UP001244443"/>
    </source>
</evidence>
<dbReference type="CDD" id="cd07972">
    <property type="entry name" value="OBF_DNA_ligase_Arch_LigB"/>
    <property type="match status" value="1"/>
</dbReference>
<dbReference type="EC" id="6.5.1.1" evidence="1"/>
<dbReference type="InterPro" id="IPR012310">
    <property type="entry name" value="DNA_ligase_ATP-dep_cent"/>
</dbReference>
<dbReference type="InterPro" id="IPR012340">
    <property type="entry name" value="NA-bd_OB-fold"/>
</dbReference>
<evidence type="ECO:0000256" key="3">
    <source>
        <dbReference type="ARBA" id="ARBA00022618"/>
    </source>
</evidence>
<keyword evidence="5" id="KW-0479">Metal-binding</keyword>
<dbReference type="SUPFAM" id="SSF117018">
    <property type="entry name" value="ATP-dependent DNA ligase DNA-binding domain"/>
    <property type="match status" value="1"/>
</dbReference>
<dbReference type="PANTHER" id="PTHR45674:SF13">
    <property type="entry name" value="DNA LIGASE-RELATED"/>
    <property type="match status" value="1"/>
</dbReference>
<dbReference type="Pfam" id="PF01068">
    <property type="entry name" value="DNA_ligase_A_M"/>
    <property type="match status" value="1"/>
</dbReference>
<proteinExistence type="predicted"/>
<reference evidence="15" key="1">
    <citation type="submission" date="2023-08" db="EMBL/GenBank/DDBJ databases">
        <title>Comparative genomics and taxonomic characterization of three novel marine species of genus Marivirga.</title>
        <authorList>
            <person name="Muhammad N."/>
            <person name="Kim S.-G."/>
        </authorList>
    </citation>
    <scope>NUCLEOTIDE SEQUENCE [LARGE SCALE GENOMIC DNA]</scope>
    <source>
        <strain evidence="15">ABR2-2</strain>
    </source>
</reference>
<evidence type="ECO:0000256" key="13">
    <source>
        <dbReference type="ARBA" id="ARBA00034003"/>
    </source>
</evidence>
<evidence type="ECO:0000256" key="6">
    <source>
        <dbReference type="ARBA" id="ARBA00022741"/>
    </source>
</evidence>
<gene>
    <name evidence="15" type="ORF">QYS48_22365</name>
</gene>
<evidence type="ECO:0000256" key="5">
    <source>
        <dbReference type="ARBA" id="ARBA00022723"/>
    </source>
</evidence>
<dbReference type="Gene3D" id="1.10.3260.10">
    <property type="entry name" value="DNA ligase, ATP-dependent, N-terminal domain"/>
    <property type="match status" value="1"/>
</dbReference>
<keyword evidence="16" id="KW-1185">Reference proteome</keyword>
<dbReference type="GO" id="GO:0003677">
    <property type="term" value="F:DNA binding"/>
    <property type="evidence" value="ECO:0007669"/>
    <property type="project" value="InterPro"/>
</dbReference>
<evidence type="ECO:0000259" key="14">
    <source>
        <dbReference type="PROSITE" id="PS50160"/>
    </source>
</evidence>
<dbReference type="InterPro" id="IPR012308">
    <property type="entry name" value="DNA_ligase_ATP-dep_N"/>
</dbReference>
<evidence type="ECO:0000256" key="9">
    <source>
        <dbReference type="ARBA" id="ARBA00022842"/>
    </source>
</evidence>
<dbReference type="SUPFAM" id="SSF50249">
    <property type="entry name" value="Nucleic acid-binding proteins"/>
    <property type="match status" value="1"/>
</dbReference>
<dbReference type="NCBIfam" id="TIGR04120">
    <property type="entry name" value="DNA_lig_bact"/>
    <property type="match status" value="1"/>
</dbReference>
<keyword evidence="11" id="KW-0234">DNA repair</keyword>
<evidence type="ECO:0000256" key="7">
    <source>
        <dbReference type="ARBA" id="ARBA00022763"/>
    </source>
</evidence>
<keyword evidence="2 15" id="KW-0436">Ligase</keyword>
<evidence type="ECO:0000256" key="1">
    <source>
        <dbReference type="ARBA" id="ARBA00012727"/>
    </source>
</evidence>
<dbReference type="Pfam" id="PF04679">
    <property type="entry name" value="DNA_ligase_A_C"/>
    <property type="match status" value="1"/>
</dbReference>
<dbReference type="Proteomes" id="UP001244443">
    <property type="component" value="Chromosome"/>
</dbReference>
<dbReference type="PROSITE" id="PS00697">
    <property type="entry name" value="DNA_LIGASE_A1"/>
    <property type="match status" value="1"/>
</dbReference>
<evidence type="ECO:0000256" key="11">
    <source>
        <dbReference type="ARBA" id="ARBA00023204"/>
    </source>
</evidence>
<organism evidence="15 16">
    <name type="scientific">Marivirga arenosa</name>
    <dbReference type="NCBI Taxonomy" id="3059076"/>
    <lineage>
        <taxon>Bacteria</taxon>
        <taxon>Pseudomonadati</taxon>
        <taxon>Bacteroidota</taxon>
        <taxon>Cytophagia</taxon>
        <taxon>Cytophagales</taxon>
        <taxon>Marivirgaceae</taxon>
        <taxon>Marivirga</taxon>
    </lineage>
</organism>
<evidence type="ECO:0000313" key="15">
    <source>
        <dbReference type="EMBL" id="WMN06548.1"/>
    </source>
</evidence>
<dbReference type="GO" id="GO:0006260">
    <property type="term" value="P:DNA replication"/>
    <property type="evidence" value="ECO:0007669"/>
    <property type="project" value="UniProtKB-KW"/>
</dbReference>
<comment type="catalytic activity">
    <reaction evidence="13">
        <text>ATP + (deoxyribonucleotide)n-3'-hydroxyl + 5'-phospho-(deoxyribonucleotide)m = (deoxyribonucleotide)n+m + AMP + diphosphate.</text>
        <dbReference type="EC" id="6.5.1.1"/>
    </reaction>
</comment>
<keyword evidence="9" id="KW-0460">Magnesium</keyword>
<dbReference type="GO" id="GO:0005524">
    <property type="term" value="F:ATP binding"/>
    <property type="evidence" value="ECO:0007669"/>
    <property type="project" value="UniProtKB-KW"/>
</dbReference>
<dbReference type="Pfam" id="PF04675">
    <property type="entry name" value="DNA_ligase_A_N"/>
    <property type="match status" value="1"/>
</dbReference>
<dbReference type="NCBIfam" id="NF006701">
    <property type="entry name" value="PRK09247.1"/>
    <property type="match status" value="1"/>
</dbReference>
<dbReference type="Gene3D" id="3.30.470.30">
    <property type="entry name" value="DNA ligase/mRNA capping enzyme"/>
    <property type="match status" value="1"/>
</dbReference>
<dbReference type="PROSITE" id="PS50160">
    <property type="entry name" value="DNA_LIGASE_A3"/>
    <property type="match status" value="1"/>
</dbReference>